<protein>
    <submittedName>
        <fullName evidence="1">2TM domain-containing protein</fullName>
    </submittedName>
</protein>
<gene>
    <name evidence="1" type="ORF">FRZ06_10685</name>
</gene>
<evidence type="ECO:0000313" key="2">
    <source>
        <dbReference type="Proteomes" id="UP000594014"/>
    </source>
</evidence>
<reference evidence="1" key="1">
    <citation type="submission" date="2019-08" db="EMBL/GenBank/DDBJ databases">
        <title>Genome sequence of Clostridiales bacterium MT110.</title>
        <authorList>
            <person name="Cao J."/>
        </authorList>
    </citation>
    <scope>NUCLEOTIDE SEQUENCE</scope>
    <source>
        <strain evidence="1">MT110</strain>
    </source>
</reference>
<keyword evidence="2" id="KW-1185">Reference proteome</keyword>
<accession>A0ACD1ABX5</accession>
<organism evidence="1 2">
    <name type="scientific">Anoxybacterium hadale</name>
    <dbReference type="NCBI Taxonomy" id="3408580"/>
    <lineage>
        <taxon>Bacteria</taxon>
        <taxon>Bacillati</taxon>
        <taxon>Bacillota</taxon>
        <taxon>Clostridia</taxon>
        <taxon>Peptostreptococcales</taxon>
        <taxon>Anaerovoracaceae</taxon>
        <taxon>Anoxybacterium</taxon>
    </lineage>
</organism>
<proteinExistence type="predicted"/>
<dbReference type="Proteomes" id="UP000594014">
    <property type="component" value="Chromosome"/>
</dbReference>
<sequence>MNKYIENNRRYAMGFSIVGSIVIIVFLFITNYLTSWSSPWFIYPSFAVIWWPLSVSLMRPSTAKAYSVIGSLVILAFFTADNFMNSPSYPWVPFTIFPVLLWPICVFLGKRAYGPMAAVGLSAVGIAYYIVLNMRIYTGFPWAIFPAYVLLWWPLSIGLAKRGHAMSFSICGTLLSAAFFISTNVITTPHTIWAVYPIFALAWWPLATYYFVYKRRR</sequence>
<evidence type="ECO:0000313" key="1">
    <source>
        <dbReference type="EMBL" id="QOX63779.1"/>
    </source>
</evidence>
<dbReference type="EMBL" id="CP042469">
    <property type="protein sequence ID" value="QOX63779.1"/>
    <property type="molecule type" value="Genomic_DNA"/>
</dbReference>
<name>A0ACD1ABX5_9FIRM</name>